<dbReference type="GO" id="GO:0004305">
    <property type="term" value="F:ethanolamine kinase activity"/>
    <property type="evidence" value="ECO:0007669"/>
    <property type="project" value="TreeGrafter"/>
</dbReference>
<name>A0A930VJW2_9ACTN</name>
<evidence type="ECO:0000313" key="3">
    <source>
        <dbReference type="Proteomes" id="UP000660668"/>
    </source>
</evidence>
<gene>
    <name evidence="2" type="ORF">ISU10_09430</name>
</gene>
<evidence type="ECO:0000313" key="2">
    <source>
        <dbReference type="EMBL" id="MBF4767987.1"/>
    </source>
</evidence>
<dbReference type="Pfam" id="PF01636">
    <property type="entry name" value="APH"/>
    <property type="match status" value="1"/>
</dbReference>
<dbReference type="AlphaFoldDB" id="A0A930VJW2"/>
<dbReference type="CDD" id="cd05151">
    <property type="entry name" value="ChoK-like"/>
    <property type="match status" value="1"/>
</dbReference>
<protein>
    <submittedName>
        <fullName evidence="2">Phosphotransferase</fullName>
    </submittedName>
</protein>
<sequence>MTDDVESLLDQVPVLAGPRTVVDLPGGLTNRNVRVTTSTGDYVVRLTQSDAGLLGIDRDAEHANTRSAAEAGVGAQVVDYRPDLGMLVITFLPGGALTNETICGPGVIARAADAIRRLQAGPRFVNDFDMFTRQAGYLALVRQHGFALPDEYDAFAPQWDRVRRALAARPAVTVPCNNDLLAGNYIDDGEQVWLIDYEYSGNNDPAFELGNTATECDLAREQIDELVAAWAGEDPDPALRARVDAQSLCSEYGWALWGFIQSATSPLDFDFHGWGMERFEKAARRFTSDGFEVLLDRVAEPSPVELVEASDE</sequence>
<dbReference type="InterPro" id="IPR002575">
    <property type="entry name" value="Aminoglycoside_PTrfase"/>
</dbReference>
<comment type="caution">
    <text evidence="2">The sequence shown here is derived from an EMBL/GenBank/DDBJ whole genome shotgun (WGS) entry which is preliminary data.</text>
</comment>
<dbReference type="GO" id="GO:0005737">
    <property type="term" value="C:cytoplasm"/>
    <property type="evidence" value="ECO:0007669"/>
    <property type="project" value="TreeGrafter"/>
</dbReference>
<accession>A0A930VJW2</accession>
<dbReference type="PANTHER" id="PTHR22603:SF66">
    <property type="entry name" value="ETHANOLAMINE KINASE"/>
    <property type="match status" value="1"/>
</dbReference>
<dbReference type="InterPro" id="IPR011009">
    <property type="entry name" value="Kinase-like_dom_sf"/>
</dbReference>
<dbReference type="RefSeq" id="WP_194696128.1">
    <property type="nucleotide sequence ID" value="NZ_JADKPO010000010.1"/>
</dbReference>
<dbReference type="SUPFAM" id="SSF56112">
    <property type="entry name" value="Protein kinase-like (PK-like)"/>
    <property type="match status" value="1"/>
</dbReference>
<feature type="domain" description="Aminoglycoside phosphotransferase" evidence="1">
    <location>
        <begin position="22"/>
        <end position="235"/>
    </location>
</feature>
<dbReference type="GO" id="GO:0006646">
    <property type="term" value="P:phosphatidylethanolamine biosynthetic process"/>
    <property type="evidence" value="ECO:0007669"/>
    <property type="project" value="TreeGrafter"/>
</dbReference>
<dbReference type="Gene3D" id="3.90.1200.10">
    <property type="match status" value="1"/>
</dbReference>
<dbReference type="Gene3D" id="3.30.200.20">
    <property type="entry name" value="Phosphorylase Kinase, domain 1"/>
    <property type="match status" value="1"/>
</dbReference>
<dbReference type="Proteomes" id="UP000660668">
    <property type="component" value="Unassembled WGS sequence"/>
</dbReference>
<proteinExistence type="predicted"/>
<evidence type="ECO:0000259" key="1">
    <source>
        <dbReference type="Pfam" id="PF01636"/>
    </source>
</evidence>
<reference evidence="2" key="1">
    <citation type="submission" date="2020-11" db="EMBL/GenBank/DDBJ databases">
        <title>Nocardioides cynanchi sp. nov., isolated from soil of rhizosphere of Cynanchum wilfordii.</title>
        <authorList>
            <person name="Lee J.-S."/>
            <person name="Suh M.K."/>
            <person name="Kim J.-S."/>
        </authorList>
    </citation>
    <scope>NUCLEOTIDE SEQUENCE</scope>
    <source>
        <strain evidence="2">KCTC 19276</strain>
    </source>
</reference>
<keyword evidence="3" id="KW-1185">Reference proteome</keyword>
<dbReference type="PANTHER" id="PTHR22603">
    <property type="entry name" value="CHOLINE/ETHANOALAMINE KINASE"/>
    <property type="match status" value="1"/>
</dbReference>
<dbReference type="EMBL" id="JADKPO010000010">
    <property type="protein sequence ID" value="MBF4767987.1"/>
    <property type="molecule type" value="Genomic_DNA"/>
</dbReference>
<organism evidence="2 3">
    <name type="scientific">Nocardioides agariphilus</name>
    <dbReference type="NCBI Taxonomy" id="433664"/>
    <lineage>
        <taxon>Bacteria</taxon>
        <taxon>Bacillati</taxon>
        <taxon>Actinomycetota</taxon>
        <taxon>Actinomycetes</taxon>
        <taxon>Propionibacteriales</taxon>
        <taxon>Nocardioidaceae</taxon>
        <taxon>Nocardioides</taxon>
    </lineage>
</organism>